<dbReference type="Proteomes" id="UP001364472">
    <property type="component" value="Unassembled WGS sequence"/>
</dbReference>
<evidence type="ECO:0000256" key="1">
    <source>
        <dbReference type="ARBA" id="ARBA00004613"/>
    </source>
</evidence>
<evidence type="ECO:0000256" key="8">
    <source>
        <dbReference type="SAM" id="MobiDB-lite"/>
    </source>
</evidence>
<dbReference type="PROSITE" id="PS00138">
    <property type="entry name" value="SUBTILASE_SER"/>
    <property type="match status" value="1"/>
</dbReference>
<gene>
    <name evidence="10" type="ORF">WB794_10930</name>
</gene>
<evidence type="ECO:0000256" key="2">
    <source>
        <dbReference type="ARBA" id="ARBA00022525"/>
    </source>
</evidence>
<dbReference type="EMBL" id="JBBDHC010000016">
    <property type="protein sequence ID" value="MEJ1250183.1"/>
    <property type="molecule type" value="Genomic_DNA"/>
</dbReference>
<dbReference type="SUPFAM" id="SSF52743">
    <property type="entry name" value="Subtilisin-like"/>
    <property type="match status" value="1"/>
</dbReference>
<evidence type="ECO:0000256" key="3">
    <source>
        <dbReference type="ARBA" id="ARBA00022670"/>
    </source>
</evidence>
<dbReference type="SUPFAM" id="SSF103647">
    <property type="entry name" value="TSP type-3 repeat"/>
    <property type="match status" value="1"/>
</dbReference>
<evidence type="ECO:0000256" key="7">
    <source>
        <dbReference type="ARBA" id="ARBA00022837"/>
    </source>
</evidence>
<keyword evidence="4" id="KW-0732">Signal</keyword>
<dbReference type="GO" id="GO:0006508">
    <property type="term" value="P:proteolysis"/>
    <property type="evidence" value="ECO:0007669"/>
    <property type="project" value="UniProtKB-KW"/>
</dbReference>
<accession>A0AAW9R8M6</accession>
<keyword evidence="3" id="KW-0645">Protease</keyword>
<evidence type="ECO:0000256" key="5">
    <source>
        <dbReference type="ARBA" id="ARBA00022801"/>
    </source>
</evidence>
<evidence type="ECO:0000313" key="11">
    <source>
        <dbReference type="Proteomes" id="UP001364472"/>
    </source>
</evidence>
<dbReference type="InterPro" id="IPR023828">
    <property type="entry name" value="Peptidase_S8_Ser-AS"/>
</dbReference>
<feature type="region of interest" description="Disordered" evidence="8">
    <location>
        <begin position="1"/>
        <end position="31"/>
    </location>
</feature>
<dbReference type="AlphaFoldDB" id="A0AAW9R8M6"/>
<proteinExistence type="predicted"/>
<dbReference type="Gene3D" id="3.40.50.200">
    <property type="entry name" value="Peptidase S8/S53 domain"/>
    <property type="match status" value="1"/>
</dbReference>
<dbReference type="Pfam" id="PF18884">
    <property type="entry name" value="TSP3_bac"/>
    <property type="match status" value="1"/>
</dbReference>
<feature type="domain" description="Peptidase S8/S53" evidence="9">
    <location>
        <begin position="40"/>
        <end position="155"/>
    </location>
</feature>
<dbReference type="InterPro" id="IPR036852">
    <property type="entry name" value="Peptidase_S8/S53_dom_sf"/>
</dbReference>
<keyword evidence="5" id="KW-0378">Hydrolase</keyword>
<dbReference type="InterPro" id="IPR028974">
    <property type="entry name" value="TSP_type-3_rpt"/>
</dbReference>
<evidence type="ECO:0000256" key="6">
    <source>
        <dbReference type="ARBA" id="ARBA00022825"/>
    </source>
</evidence>
<dbReference type="InterPro" id="IPR059100">
    <property type="entry name" value="TSP3_bac"/>
</dbReference>
<comment type="caution">
    <text evidence="10">The sequence shown here is derived from an EMBL/GenBank/DDBJ whole genome shotgun (WGS) entry which is preliminary data.</text>
</comment>
<dbReference type="RefSeq" id="WP_337335889.1">
    <property type="nucleotide sequence ID" value="NZ_JBBDHC010000016.1"/>
</dbReference>
<dbReference type="GO" id="GO:0005509">
    <property type="term" value="F:calcium ion binding"/>
    <property type="evidence" value="ECO:0007669"/>
    <property type="project" value="InterPro"/>
</dbReference>
<keyword evidence="6" id="KW-0720">Serine protease</keyword>
<reference evidence="10 11" key="1">
    <citation type="journal article" date="2016" name="Antonie Van Leeuwenhoek">
        <title>Denitratimonas tolerans gen. nov., sp. nov., a denitrifying bacterium isolated from a bioreactor for tannery wastewater treatment.</title>
        <authorList>
            <person name="Han S.I."/>
            <person name="Kim J.O."/>
            <person name="Lee Y.R."/>
            <person name="Ekpeghere K.I."/>
            <person name="Koh S.C."/>
            <person name="Whang K.S."/>
        </authorList>
    </citation>
    <scope>NUCLEOTIDE SEQUENCE [LARGE SCALE GENOMIC DNA]</scope>
    <source>
        <strain evidence="10 11">KACC 17565</strain>
    </source>
</reference>
<keyword evidence="2" id="KW-0964">Secreted</keyword>
<dbReference type="Pfam" id="PF00082">
    <property type="entry name" value="Peptidase_S8"/>
    <property type="match status" value="1"/>
</dbReference>
<name>A0AAW9R8M6_9GAMM</name>
<comment type="subcellular location">
    <subcellularLocation>
        <location evidence="1">Secreted</location>
    </subcellularLocation>
</comment>
<protein>
    <submittedName>
        <fullName evidence="10">S8 family serine peptidase</fullName>
    </submittedName>
</protein>
<feature type="compositionally biased region" description="Acidic residues" evidence="8">
    <location>
        <begin position="9"/>
        <end position="18"/>
    </location>
</feature>
<evidence type="ECO:0000313" key="10">
    <source>
        <dbReference type="EMBL" id="MEJ1250183.1"/>
    </source>
</evidence>
<keyword evidence="7" id="KW-0106">Calcium</keyword>
<dbReference type="GO" id="GO:0004252">
    <property type="term" value="F:serine-type endopeptidase activity"/>
    <property type="evidence" value="ECO:0007669"/>
    <property type="project" value="InterPro"/>
</dbReference>
<evidence type="ECO:0000256" key="4">
    <source>
        <dbReference type="ARBA" id="ARBA00022729"/>
    </source>
</evidence>
<dbReference type="InterPro" id="IPR000209">
    <property type="entry name" value="Peptidase_S8/S53_dom"/>
</dbReference>
<organism evidence="10 11">
    <name type="scientific">Denitratimonas tolerans</name>
    <dbReference type="NCBI Taxonomy" id="1338420"/>
    <lineage>
        <taxon>Bacteria</taxon>
        <taxon>Pseudomonadati</taxon>
        <taxon>Pseudomonadota</taxon>
        <taxon>Gammaproteobacteria</taxon>
        <taxon>Lysobacterales</taxon>
        <taxon>Lysobacteraceae</taxon>
        <taxon>Denitratimonas</taxon>
    </lineage>
</organism>
<keyword evidence="11" id="KW-1185">Reference proteome</keyword>
<evidence type="ECO:0000259" key="9">
    <source>
        <dbReference type="Pfam" id="PF00082"/>
    </source>
</evidence>
<dbReference type="PROSITE" id="PS00018">
    <property type="entry name" value="EF_HAND_1"/>
    <property type="match status" value="1"/>
</dbReference>
<sequence>MASVGGLDESLDFWDEDKDPPPNHSDNCPFSPTYSDMECGSNYTVNAATDARQEHVAPARRVLSTLYPGMPWSPTILCDDAALGTNGDGQGPCTGTSMSAPLVSGLAGILRSINPLVLPGEGVLDPPYHGIRSVMIQSSMLPTFPDTWDPRLGYGTIRADSAVAAMLGHSDGKAMKNRLTPLFSFYGAAAKDWAHTTVPQAALAFMINQAGSYQPQGALTPGYPSFPYQYPTPPPPSPRASAYVLTTEFKVDASHPALVPLYWLDRSRPWPAGCTPGVPGCNGGNRDFLLLTSAAQVQTASNAGYDYRGLQGYVYQSCTPEPACIPRGAERLWLKCKTADDDCAVFLERDRGSFEAQGYTSAWPTGSSMVLGYAYPNVDSDGDGLIDGFEYLLGTDPNQVDSDRDGVHDGVEYPQAGVPLSDPCSAGRCRLDHLFDDGFESPLPAEKPASFKRKP</sequence>
<dbReference type="InterPro" id="IPR018247">
    <property type="entry name" value="EF_Hand_1_Ca_BS"/>
</dbReference>